<dbReference type="NCBIfam" id="TIGR00830">
    <property type="entry name" value="PTBA"/>
    <property type="match status" value="1"/>
</dbReference>
<evidence type="ECO:0000256" key="13">
    <source>
        <dbReference type="ARBA" id="ARBA00048931"/>
    </source>
</evidence>
<evidence type="ECO:0000256" key="7">
    <source>
        <dbReference type="ARBA" id="ARBA00022692"/>
    </source>
</evidence>
<dbReference type="InterPro" id="IPR036878">
    <property type="entry name" value="Glu_permease_IIB"/>
</dbReference>
<feature type="transmembrane region" description="Helical" evidence="17">
    <location>
        <begin position="177"/>
        <end position="197"/>
    </location>
</feature>
<dbReference type="GO" id="GO:0008982">
    <property type="term" value="F:protein-N(PI)-phosphohistidine-sugar phosphotransferase activity"/>
    <property type="evidence" value="ECO:0007669"/>
    <property type="project" value="InterPro"/>
</dbReference>
<dbReference type="AlphaFoldDB" id="A0A1L8RFF1"/>
<keyword evidence="22" id="KW-1185">Reference proteome</keyword>
<evidence type="ECO:0000256" key="3">
    <source>
        <dbReference type="ARBA" id="ARBA00022475"/>
    </source>
</evidence>
<evidence type="ECO:0000256" key="1">
    <source>
        <dbReference type="ARBA" id="ARBA00004651"/>
    </source>
</evidence>
<dbReference type="InterPro" id="IPR003352">
    <property type="entry name" value="PTS_EIIC"/>
</dbReference>
<dbReference type="GO" id="GO:0009401">
    <property type="term" value="P:phosphoenolpyruvate-dependent sugar phosphotransferase system"/>
    <property type="evidence" value="ECO:0007669"/>
    <property type="project" value="UniProtKB-KW"/>
</dbReference>
<dbReference type="Gene3D" id="3.30.1360.60">
    <property type="entry name" value="Glucose permease domain IIB"/>
    <property type="match status" value="1"/>
</dbReference>
<dbReference type="Pfam" id="PF02378">
    <property type="entry name" value="PTS_EIIC"/>
    <property type="match status" value="1"/>
</dbReference>
<feature type="domain" description="PTS EIIC type-1" evidence="20">
    <location>
        <begin position="107"/>
        <end position="482"/>
    </location>
</feature>
<dbReference type="InterPro" id="IPR001996">
    <property type="entry name" value="PTS_IIB_1"/>
</dbReference>
<feature type="transmembrane region" description="Helical" evidence="17">
    <location>
        <begin position="341"/>
        <end position="361"/>
    </location>
</feature>
<feature type="transmembrane region" description="Helical" evidence="17">
    <location>
        <begin position="217"/>
        <end position="241"/>
    </location>
</feature>
<dbReference type="Proteomes" id="UP000181884">
    <property type="component" value="Unassembled WGS sequence"/>
</dbReference>
<keyword evidence="10 17" id="KW-0472">Membrane</keyword>
<evidence type="ECO:0000313" key="22">
    <source>
        <dbReference type="Proteomes" id="UP000181884"/>
    </source>
</evidence>
<dbReference type="InterPro" id="IPR018113">
    <property type="entry name" value="PTrfase_EIIB_Cys"/>
</dbReference>
<evidence type="ECO:0000256" key="16">
    <source>
        <dbReference type="PROSITE-ProRule" id="PRU00421"/>
    </source>
</evidence>
<dbReference type="SUPFAM" id="SSF51261">
    <property type="entry name" value="Duplicated hybrid motif"/>
    <property type="match status" value="1"/>
</dbReference>
<dbReference type="FunFam" id="2.70.70.10:FF:000001">
    <property type="entry name" value="PTS system glucose-specific IIA component"/>
    <property type="match status" value="1"/>
</dbReference>
<dbReference type="EMBL" id="JXKH01000004">
    <property type="protein sequence ID" value="OJG18499.1"/>
    <property type="molecule type" value="Genomic_DNA"/>
</dbReference>
<evidence type="ECO:0000256" key="15">
    <source>
        <dbReference type="ARBA" id="ARBA00081008"/>
    </source>
</evidence>
<dbReference type="CDD" id="cd00212">
    <property type="entry name" value="PTS_IIB_glc"/>
    <property type="match status" value="1"/>
</dbReference>
<dbReference type="InterPro" id="IPR050558">
    <property type="entry name" value="PTS_Sugar-Specific_Components"/>
</dbReference>
<dbReference type="GO" id="GO:0015771">
    <property type="term" value="P:trehalose transport"/>
    <property type="evidence" value="ECO:0007669"/>
    <property type="project" value="TreeGrafter"/>
</dbReference>
<feature type="transmembrane region" description="Helical" evidence="17">
    <location>
        <begin position="307"/>
        <end position="329"/>
    </location>
</feature>
<evidence type="ECO:0000256" key="10">
    <source>
        <dbReference type="ARBA" id="ARBA00023136"/>
    </source>
</evidence>
<accession>A0A1L8RFF1</accession>
<evidence type="ECO:0000259" key="20">
    <source>
        <dbReference type="PROSITE" id="PS51103"/>
    </source>
</evidence>
<keyword evidence="7 17" id="KW-0812">Transmembrane</keyword>
<dbReference type="GO" id="GO:0090589">
    <property type="term" value="F:protein-phosphocysteine-trehalose phosphotransferase system transporter activity"/>
    <property type="evidence" value="ECO:0007669"/>
    <property type="project" value="TreeGrafter"/>
</dbReference>
<keyword evidence="5" id="KW-0808">Transferase</keyword>
<name>A0A1L8RFF1_9ENTE</name>
<evidence type="ECO:0000313" key="21">
    <source>
        <dbReference type="EMBL" id="OJG18499.1"/>
    </source>
</evidence>
<dbReference type="GO" id="GO:0005886">
    <property type="term" value="C:plasma membrane"/>
    <property type="evidence" value="ECO:0007669"/>
    <property type="project" value="UniProtKB-SubCell"/>
</dbReference>
<reference evidence="21 22" key="1">
    <citation type="submission" date="2014-12" db="EMBL/GenBank/DDBJ databases">
        <title>Draft genome sequences of 29 type strains of Enterococci.</title>
        <authorList>
            <person name="Zhong Z."/>
            <person name="Sun Z."/>
            <person name="Liu W."/>
            <person name="Zhang W."/>
            <person name="Zhang H."/>
        </authorList>
    </citation>
    <scope>NUCLEOTIDE SEQUENCE [LARGE SCALE GENOMIC DNA]</scope>
    <source>
        <strain evidence="21 22">DSM 17029</strain>
    </source>
</reference>
<feature type="transmembrane region" description="Helical" evidence="17">
    <location>
        <begin position="145"/>
        <end position="165"/>
    </location>
</feature>
<dbReference type="PROSITE" id="PS01035">
    <property type="entry name" value="PTS_EIIB_TYPE_1_CYS"/>
    <property type="match status" value="1"/>
</dbReference>
<comment type="subcellular location">
    <subcellularLocation>
        <location evidence="1">Cell membrane</location>
        <topology evidence="1">Multi-pass membrane protein</topology>
    </subcellularLocation>
</comment>
<evidence type="ECO:0000256" key="14">
    <source>
        <dbReference type="ARBA" id="ARBA00074554"/>
    </source>
</evidence>
<dbReference type="PROSITE" id="PS51093">
    <property type="entry name" value="PTS_EIIA_TYPE_1"/>
    <property type="match status" value="1"/>
</dbReference>
<evidence type="ECO:0000256" key="12">
    <source>
        <dbReference type="ARBA" id="ARBA00045139"/>
    </source>
</evidence>
<dbReference type="Pfam" id="PF00358">
    <property type="entry name" value="PTS_EIIA_1"/>
    <property type="match status" value="1"/>
</dbReference>
<dbReference type="PANTHER" id="PTHR30175:SF1">
    <property type="entry name" value="PTS SYSTEM ARBUTIN-, CELLOBIOSE-, AND SALICIN-SPECIFIC EIIBC COMPONENT-RELATED"/>
    <property type="match status" value="1"/>
</dbReference>
<dbReference type="EC" id="2.7.1.211" evidence="11"/>
<sequence>MEERIMGKYHELAQNIVKNVGGEDNINGLTHCITRLRFRLKDESQANDDVLKNMDGVVTVMKSGGQYQVVIGNHVPKVYDDVLEVAHISGEAEGGEEPQGVFNKLIDIISGCFQPFLGPLCAAGMIKGLNALLLFLGAYSQTDGAYVLLNAIGDAMFYFLPIIIGYTSANKFKMNRFTGMIIGAALCYPAIQLATFGDAQPLYTLFEGTMFASPVHMTFFGLPLIANNYTSSVIPVILVVWFASKVEKVSNRVIPEILQSFFVPFATLLIALPLGFLVIGPIITFATSLLGAGFSAIYTFSPVLMGVLVGFFWQALVIFGLHWSLIPLAMMNLGMYGFDTILAGSFGASFAQTAAVGAMYFKLKDQKLKELCLPAVVSGICGVTEPAIYGITLPKKKPFVFSMIGGAVGGGIMGLMSAKAYTMGGLGIFGVVNYINNETGDASSMIAAFLCILAASVVGFVLTFFFWKDDTVEESDLNREEQKVLNKEIVSTPIAGTVAPLSTAKDDAFAQGILGKGILIHPEEGKVVAPFDGTVMTLFPTKHAIGLVSDNGLELLIHIGLDTVQLEGKFFESFVKQGDHVTRGQTLVTFDIAAIEKAGYSVETPVIVTNVNDYLDIVEVQNKQVAANDDLITALI</sequence>
<dbReference type="PROSITE" id="PS00371">
    <property type="entry name" value="PTS_EIIA_TYPE_1_HIS"/>
    <property type="match status" value="1"/>
</dbReference>
<feature type="domain" description="PTS EIIA type-1" evidence="18">
    <location>
        <begin position="506"/>
        <end position="610"/>
    </location>
</feature>
<dbReference type="InterPro" id="IPR011297">
    <property type="entry name" value="PTS_IIABC_b_glu"/>
</dbReference>
<evidence type="ECO:0000256" key="11">
    <source>
        <dbReference type="ARBA" id="ARBA00044053"/>
    </source>
</evidence>
<dbReference type="PROSITE" id="PS51103">
    <property type="entry name" value="PTS_EIIC_TYPE_1"/>
    <property type="match status" value="1"/>
</dbReference>
<evidence type="ECO:0000256" key="2">
    <source>
        <dbReference type="ARBA" id="ARBA00022448"/>
    </source>
</evidence>
<comment type="catalytic activity">
    <reaction evidence="13">
        <text>N(pros)-phospho-L-histidyl-[protein](out) + sucrose = sucrose 6(G)-phosphate(in) + L-histidyl-[protein]</text>
        <dbReference type="Rhea" id="RHEA:49236"/>
        <dbReference type="Rhea" id="RHEA-COMP:9745"/>
        <dbReference type="Rhea" id="RHEA-COMP:9746"/>
        <dbReference type="ChEBI" id="CHEBI:17992"/>
        <dbReference type="ChEBI" id="CHEBI:29979"/>
        <dbReference type="ChEBI" id="CHEBI:64837"/>
        <dbReference type="ChEBI" id="CHEBI:91002"/>
        <dbReference type="EC" id="2.7.1.211"/>
    </reaction>
</comment>
<dbReference type="GO" id="GO:0016301">
    <property type="term" value="F:kinase activity"/>
    <property type="evidence" value="ECO:0007669"/>
    <property type="project" value="UniProtKB-KW"/>
</dbReference>
<dbReference type="InterPro" id="IPR013013">
    <property type="entry name" value="PTS_EIIC_1"/>
</dbReference>
<gene>
    <name evidence="21" type="ORF">RU97_GL001896</name>
</gene>
<feature type="transmembrane region" description="Helical" evidence="17">
    <location>
        <begin position="399"/>
        <end position="422"/>
    </location>
</feature>
<dbReference type="SUPFAM" id="SSF55604">
    <property type="entry name" value="Glucose permease domain IIB"/>
    <property type="match status" value="1"/>
</dbReference>
<dbReference type="Pfam" id="PF00367">
    <property type="entry name" value="PTS_EIIB"/>
    <property type="match status" value="1"/>
</dbReference>
<keyword evidence="3" id="KW-1003">Cell membrane</keyword>
<keyword evidence="4" id="KW-0762">Sugar transport</keyword>
<dbReference type="InterPro" id="IPR001127">
    <property type="entry name" value="PTS_EIIA_1_perm"/>
</dbReference>
<dbReference type="FunFam" id="3.30.1360.60:FF:000001">
    <property type="entry name" value="PTS system glucose-specific IIBC component PtsG"/>
    <property type="match status" value="1"/>
</dbReference>
<organism evidence="21 22">
    <name type="scientific">Enterococcus canis</name>
    <dbReference type="NCBI Taxonomy" id="214095"/>
    <lineage>
        <taxon>Bacteria</taxon>
        <taxon>Bacillati</taxon>
        <taxon>Bacillota</taxon>
        <taxon>Bacilli</taxon>
        <taxon>Lactobacillales</taxon>
        <taxon>Enterococcaceae</taxon>
        <taxon>Enterococcus</taxon>
    </lineage>
</organism>
<feature type="transmembrane region" description="Helical" evidence="17">
    <location>
        <begin position="253"/>
        <end position="272"/>
    </location>
</feature>
<keyword evidence="9 17" id="KW-1133">Transmembrane helix</keyword>
<evidence type="ECO:0000259" key="19">
    <source>
        <dbReference type="PROSITE" id="PS51098"/>
    </source>
</evidence>
<evidence type="ECO:0000256" key="9">
    <source>
        <dbReference type="ARBA" id="ARBA00022989"/>
    </source>
</evidence>
<evidence type="ECO:0000256" key="5">
    <source>
        <dbReference type="ARBA" id="ARBA00022679"/>
    </source>
</evidence>
<comment type="caution">
    <text evidence="21">The sequence shown here is derived from an EMBL/GenBank/DDBJ whole genome shotgun (WGS) entry which is preliminary data.</text>
</comment>
<feature type="domain" description="PTS EIIB type-1" evidence="19">
    <location>
        <begin position="10"/>
        <end position="92"/>
    </location>
</feature>
<evidence type="ECO:0000256" key="8">
    <source>
        <dbReference type="ARBA" id="ARBA00022777"/>
    </source>
</evidence>
<keyword evidence="8" id="KW-0418">Kinase</keyword>
<feature type="active site" description="Phosphocysteine intermediate; for EIIB activity" evidence="16">
    <location>
        <position position="32"/>
    </location>
</feature>
<dbReference type="STRING" id="214095.RU97_GL001896"/>
<proteinExistence type="predicted"/>
<keyword evidence="2" id="KW-0813">Transport</keyword>
<keyword evidence="6" id="KW-0598">Phosphotransferase system</keyword>
<evidence type="ECO:0000256" key="4">
    <source>
        <dbReference type="ARBA" id="ARBA00022597"/>
    </source>
</evidence>
<feature type="transmembrane region" description="Helical" evidence="17">
    <location>
        <begin position="116"/>
        <end position="139"/>
    </location>
</feature>
<dbReference type="InterPro" id="IPR011055">
    <property type="entry name" value="Dup_hybrid_motif"/>
</dbReference>
<dbReference type="Gene3D" id="2.70.70.10">
    <property type="entry name" value="Glucose Permease (Domain IIA)"/>
    <property type="match status" value="1"/>
</dbReference>
<dbReference type="PROSITE" id="PS51098">
    <property type="entry name" value="PTS_EIIB_TYPE_1"/>
    <property type="match status" value="1"/>
</dbReference>
<evidence type="ECO:0000256" key="6">
    <source>
        <dbReference type="ARBA" id="ARBA00022683"/>
    </source>
</evidence>
<protein>
    <recommendedName>
        <fullName evidence="14">PTS system sucrose-specific EIIBCA component</fullName>
        <ecNumber evidence="11">2.7.1.211</ecNumber>
    </recommendedName>
    <alternativeName>
        <fullName evidence="15">EIIBCA-Scr</fullName>
    </alternativeName>
</protein>
<evidence type="ECO:0000259" key="18">
    <source>
        <dbReference type="PROSITE" id="PS51093"/>
    </source>
</evidence>
<comment type="function">
    <text evidence="12">The phosphoenolpyruvate-dependent sugar phosphotransferase system (sugar PTS), a major carbohydrate active transport system, catalyzes the phosphorylation of incoming sugar substrates concomitantly with their translocation across the cell membrane. This system is involved in sucrose transport.</text>
</comment>
<dbReference type="NCBIfam" id="TIGR01995">
    <property type="entry name" value="PTS-II-ABC-beta"/>
    <property type="match status" value="1"/>
</dbReference>
<feature type="transmembrane region" description="Helical" evidence="17">
    <location>
        <begin position="442"/>
        <end position="467"/>
    </location>
</feature>
<evidence type="ECO:0000256" key="17">
    <source>
        <dbReference type="SAM" id="Phobius"/>
    </source>
</evidence>
<dbReference type="PANTHER" id="PTHR30175">
    <property type="entry name" value="PHOSPHOTRANSFERASE SYSTEM TRANSPORT PROTEIN"/>
    <property type="match status" value="1"/>
</dbReference>